<dbReference type="SUPFAM" id="SSF51445">
    <property type="entry name" value="(Trans)glycosidases"/>
    <property type="match status" value="1"/>
</dbReference>
<feature type="domain" description="Glycoside hydrolase family 20 catalytic" evidence="4">
    <location>
        <begin position="131"/>
        <end position="465"/>
    </location>
</feature>
<name>A0ABP8PLH9_9MICO</name>
<evidence type="ECO:0008006" key="8">
    <source>
        <dbReference type="Google" id="ProtNLM"/>
    </source>
</evidence>
<sequence length="495" mass="53896">MTAAVTWAAIPQPTSFRAAGGLWAPVRVRVVASDSVLSREAARVEGELAGLGIRGAAAAGDPVLRLRLSPLAERRDVSDESFTIDVADDIVVTVASAAGAFRATRQLLHNLRAQGGVPRGSVRSAPAVAERGLHLDAGRKHYPADWITAQLHAAADVGINVFQWHFSENEGFRLESAAFAEIVSDERISRAEAAQIVATARDLHIDLIPSLDMPGHLRHALRAHPGLRLPETEGLETDHALDITREDPILFALALIDDMIPAFAHSTRWNLGGDEFVDFDRMAEYPALAEAARQRYGSEGTGFDLLTAFVNRIAAHLRERGLEARAWNDGLLRSERERLDPDVVLTWWTNWNAAMRPVADAVAAGHRLVNVNDALFYYVLGENAGYGYPTAERIWAAEWHPGLFPSLWGADGQGTVRQELPLPYPELLLGVSFAVWSDRPDAQTPEQVAEGIRGPLRAMAERAWNAGSALGITEFAALDAAIGGATPLEEERRQQ</sequence>
<gene>
    <name evidence="6" type="ORF">GCM10023171_28130</name>
</gene>
<dbReference type="InterPro" id="IPR015883">
    <property type="entry name" value="Glyco_hydro_20_cat"/>
</dbReference>
<evidence type="ECO:0000256" key="3">
    <source>
        <dbReference type="ARBA" id="ARBA00023295"/>
    </source>
</evidence>
<comment type="caution">
    <text evidence="6">The sequence shown here is derived from an EMBL/GenBank/DDBJ whole genome shotgun (WGS) entry which is preliminary data.</text>
</comment>
<dbReference type="Gene3D" id="3.30.379.10">
    <property type="entry name" value="Chitobiase/beta-hexosaminidase domain 2-like"/>
    <property type="match status" value="1"/>
</dbReference>
<dbReference type="Pfam" id="PF00728">
    <property type="entry name" value="Glyco_hydro_20"/>
    <property type="match status" value="1"/>
</dbReference>
<evidence type="ECO:0000313" key="6">
    <source>
        <dbReference type="EMBL" id="GAA4488540.1"/>
    </source>
</evidence>
<dbReference type="Gene3D" id="3.20.20.80">
    <property type="entry name" value="Glycosidases"/>
    <property type="match status" value="1"/>
</dbReference>
<accession>A0ABP8PLH9</accession>
<dbReference type="Pfam" id="PF02838">
    <property type="entry name" value="Glyco_hydro_20b"/>
    <property type="match status" value="1"/>
</dbReference>
<evidence type="ECO:0000259" key="4">
    <source>
        <dbReference type="Pfam" id="PF00728"/>
    </source>
</evidence>
<dbReference type="InterPro" id="IPR052764">
    <property type="entry name" value="GH20_Enzymes"/>
</dbReference>
<evidence type="ECO:0000259" key="5">
    <source>
        <dbReference type="Pfam" id="PF02838"/>
    </source>
</evidence>
<evidence type="ECO:0000313" key="7">
    <source>
        <dbReference type="Proteomes" id="UP001500731"/>
    </source>
</evidence>
<dbReference type="SUPFAM" id="SSF55545">
    <property type="entry name" value="beta-N-acetylhexosaminidase-like domain"/>
    <property type="match status" value="1"/>
</dbReference>
<dbReference type="EMBL" id="BAABGP010000018">
    <property type="protein sequence ID" value="GAA4488540.1"/>
    <property type="molecule type" value="Genomic_DNA"/>
</dbReference>
<dbReference type="Proteomes" id="UP001500731">
    <property type="component" value="Unassembled WGS sequence"/>
</dbReference>
<dbReference type="InterPro" id="IPR025705">
    <property type="entry name" value="Beta_hexosaminidase_sua/sub"/>
</dbReference>
<dbReference type="InterPro" id="IPR017853">
    <property type="entry name" value="GH"/>
</dbReference>
<dbReference type="PANTHER" id="PTHR43678:SF1">
    <property type="entry name" value="BETA-N-ACETYLHEXOSAMINIDASE"/>
    <property type="match status" value="1"/>
</dbReference>
<keyword evidence="2" id="KW-0378">Hydrolase</keyword>
<keyword evidence="7" id="KW-1185">Reference proteome</keyword>
<keyword evidence="3" id="KW-0326">Glycosidase</keyword>
<proteinExistence type="inferred from homology"/>
<reference evidence="7" key="1">
    <citation type="journal article" date="2019" name="Int. J. Syst. Evol. Microbiol.">
        <title>The Global Catalogue of Microorganisms (GCM) 10K type strain sequencing project: providing services to taxonomists for standard genome sequencing and annotation.</title>
        <authorList>
            <consortium name="The Broad Institute Genomics Platform"/>
            <consortium name="The Broad Institute Genome Sequencing Center for Infectious Disease"/>
            <person name="Wu L."/>
            <person name="Ma J."/>
        </authorList>
    </citation>
    <scope>NUCLEOTIDE SEQUENCE [LARGE SCALE GENOMIC DNA]</scope>
    <source>
        <strain evidence="7">JCM 17839</strain>
    </source>
</reference>
<evidence type="ECO:0000256" key="2">
    <source>
        <dbReference type="ARBA" id="ARBA00022801"/>
    </source>
</evidence>
<feature type="domain" description="Beta-hexosaminidase bacterial type N-terminal" evidence="5">
    <location>
        <begin position="10"/>
        <end position="123"/>
    </location>
</feature>
<dbReference type="RefSeq" id="WP_345187975.1">
    <property type="nucleotide sequence ID" value="NZ_BAABGP010000018.1"/>
</dbReference>
<dbReference type="PANTHER" id="PTHR43678">
    <property type="entry name" value="PUTATIVE (AFU_ORTHOLOGUE AFUA_2G00640)-RELATED"/>
    <property type="match status" value="1"/>
</dbReference>
<comment type="similarity">
    <text evidence="1">Belongs to the glycosyl hydrolase 20 family.</text>
</comment>
<organism evidence="6 7">
    <name type="scientific">Microbacterium panaciterrae</name>
    <dbReference type="NCBI Taxonomy" id="985759"/>
    <lineage>
        <taxon>Bacteria</taxon>
        <taxon>Bacillati</taxon>
        <taxon>Actinomycetota</taxon>
        <taxon>Actinomycetes</taxon>
        <taxon>Micrococcales</taxon>
        <taxon>Microbacteriaceae</taxon>
        <taxon>Microbacterium</taxon>
    </lineage>
</organism>
<evidence type="ECO:0000256" key="1">
    <source>
        <dbReference type="ARBA" id="ARBA00006285"/>
    </source>
</evidence>
<protein>
    <recommendedName>
        <fullName evidence="8">Beta-N-acetylhexosaminidase</fullName>
    </recommendedName>
</protein>
<dbReference type="PRINTS" id="PR00738">
    <property type="entry name" value="GLHYDRLASE20"/>
</dbReference>
<dbReference type="InterPro" id="IPR015882">
    <property type="entry name" value="HEX_bac_N"/>
</dbReference>
<dbReference type="InterPro" id="IPR029018">
    <property type="entry name" value="Hex-like_dom2"/>
</dbReference>